<dbReference type="Gene3D" id="3.40.50.12780">
    <property type="entry name" value="N-terminal domain of ligase-like"/>
    <property type="match status" value="1"/>
</dbReference>
<proteinExistence type="predicted"/>
<dbReference type="InterPro" id="IPR000873">
    <property type="entry name" value="AMP-dep_synth/lig_dom"/>
</dbReference>
<evidence type="ECO:0000256" key="2">
    <source>
        <dbReference type="ARBA" id="ARBA00022840"/>
    </source>
</evidence>
<dbReference type="AlphaFoldDB" id="A0A4Q9LK96"/>
<name>A0A4Q9LK96_9MICR</name>
<dbReference type="GO" id="GO:0016020">
    <property type="term" value="C:membrane"/>
    <property type="evidence" value="ECO:0007669"/>
    <property type="project" value="TreeGrafter"/>
</dbReference>
<keyword evidence="1" id="KW-0547">Nucleotide-binding</keyword>
<feature type="domain" description="AMP-dependent synthetase/ligase" evidence="3">
    <location>
        <begin position="44"/>
        <end position="466"/>
    </location>
</feature>
<sequence length="620" mass="70952">MAYQNKKEICEMVEKYGIFQHKNYIGDRYKTKEGFSTVLELMEYNSKKYPTKEFLGKIIENEIVWSTFETVYSEAKKISCFLKSFVPQKSIIGIYSINRPEWLITEQALYLANCINCPLYSTFGIESLKHILDETEMNICFCSGEKVQELFGNVLGNYGAKITHIISYDDLPDSFVKKMELSKIKLYFYNEILNNPNIIDVDVNRNFPKTEDIATICYTSGTTNKPKGVIQTHKNFISMITGYDVAVTTKTVFDINEESVYMSYLPLAHAMEHIFTFFMLYSRARIAFYRGNVKLLLEDINIIKPTFFVGVPRVFDVFKEKIEAKIAEKGFIVRWLFKKGLKSKILRAKKGIYTHRIFDTLIFNKIKMSFGGQFKGILSGSAPLNPDALDFFQAVFSCPVVEGFGQTEACAGNIIKSLNCFEESVVGVPFPVNQIKLDSTTVENNVFNDNRGEILIKGLNTTPGYFKIEDCSGLYTKDGWLRTGDIGKIENGYFKIIGRIKEIFKLSLGEYIVPEKVESLLKGGIIDDILITGNCMRNFVVALVVCKNELISDFEVMTKILNLANKKFKEGYLVKYEIPQKVFVIKNDFSFYGDFITPTGKKKRYLIETHFKSEISELLK</sequence>
<keyword evidence="2" id="KW-0067">ATP-binding</keyword>
<dbReference type="STRING" id="148818.A0A4Q9LK96"/>
<dbReference type="VEuPathDB" id="MicrosporidiaDB:CWI36_0109p0050"/>
<dbReference type="VEuPathDB" id="MicrosporidiaDB:CWI39_0387p0010"/>
<dbReference type="GO" id="GO:0004467">
    <property type="term" value="F:long-chain fatty acid-CoA ligase activity"/>
    <property type="evidence" value="ECO:0007669"/>
    <property type="project" value="TreeGrafter"/>
</dbReference>
<dbReference type="EMBL" id="PIXR01000387">
    <property type="protein sequence ID" value="TBU07004.1"/>
    <property type="molecule type" value="Genomic_DNA"/>
</dbReference>
<dbReference type="SUPFAM" id="SSF56801">
    <property type="entry name" value="Acetyl-CoA synthetase-like"/>
    <property type="match status" value="1"/>
</dbReference>
<dbReference type="InterPro" id="IPR042099">
    <property type="entry name" value="ANL_N_sf"/>
</dbReference>
<dbReference type="Proteomes" id="UP000293045">
    <property type="component" value="Unassembled WGS sequence"/>
</dbReference>
<dbReference type="PANTHER" id="PTHR43272">
    <property type="entry name" value="LONG-CHAIN-FATTY-ACID--COA LIGASE"/>
    <property type="match status" value="1"/>
</dbReference>
<protein>
    <submittedName>
        <fullName evidence="5">Long-chain fatty acid CoA synthetase</fullName>
    </submittedName>
</protein>
<evidence type="ECO:0000313" key="4">
    <source>
        <dbReference type="EMBL" id="TBU07004.1"/>
    </source>
</evidence>
<dbReference type="EMBL" id="PITI01000109">
    <property type="protein sequence ID" value="TBU08678.1"/>
    <property type="molecule type" value="Genomic_DNA"/>
</dbReference>
<keyword evidence="6" id="KW-1185">Reference proteome</keyword>
<evidence type="ECO:0000259" key="3">
    <source>
        <dbReference type="Pfam" id="PF00501"/>
    </source>
</evidence>
<evidence type="ECO:0000313" key="6">
    <source>
        <dbReference type="Proteomes" id="UP000291404"/>
    </source>
</evidence>
<dbReference type="Pfam" id="PF00501">
    <property type="entry name" value="AMP-binding"/>
    <property type="match status" value="1"/>
</dbReference>
<dbReference type="PANTHER" id="PTHR43272:SF33">
    <property type="entry name" value="AMP-BINDING DOMAIN-CONTAINING PROTEIN-RELATED"/>
    <property type="match status" value="1"/>
</dbReference>
<evidence type="ECO:0000313" key="5">
    <source>
        <dbReference type="EMBL" id="TBU08678.1"/>
    </source>
</evidence>
<reference evidence="6 7" key="1">
    <citation type="submission" date="2017-12" db="EMBL/GenBank/DDBJ databases">
        <authorList>
            <person name="Pombert J.-F."/>
            <person name="Haag K.L."/>
            <person name="Ebert D."/>
        </authorList>
    </citation>
    <scope>NUCLEOTIDE SEQUENCE [LARGE SCALE GENOMIC DNA]</scope>
    <source>
        <strain evidence="5">BE-OM-2</strain>
        <strain evidence="4">IL-BN-2</strain>
    </source>
</reference>
<organism evidence="5 6">
    <name type="scientific">Hamiltosporidium magnivora</name>
    <dbReference type="NCBI Taxonomy" id="148818"/>
    <lineage>
        <taxon>Eukaryota</taxon>
        <taxon>Fungi</taxon>
        <taxon>Fungi incertae sedis</taxon>
        <taxon>Microsporidia</taxon>
        <taxon>Dubosqiidae</taxon>
        <taxon>Hamiltosporidium</taxon>
    </lineage>
</organism>
<gene>
    <name evidence="5" type="ORF">CWI36_0109p0050</name>
    <name evidence="4" type="ORF">CWI39_0387p0010</name>
</gene>
<dbReference type="Proteomes" id="UP000291404">
    <property type="component" value="Unassembled WGS sequence"/>
</dbReference>
<evidence type="ECO:0000313" key="7">
    <source>
        <dbReference type="Proteomes" id="UP000293045"/>
    </source>
</evidence>
<dbReference type="GO" id="GO:0005524">
    <property type="term" value="F:ATP binding"/>
    <property type="evidence" value="ECO:0007669"/>
    <property type="project" value="UniProtKB-KW"/>
</dbReference>
<evidence type="ECO:0000256" key="1">
    <source>
        <dbReference type="ARBA" id="ARBA00022741"/>
    </source>
</evidence>
<dbReference type="GO" id="GO:0005783">
    <property type="term" value="C:endoplasmic reticulum"/>
    <property type="evidence" value="ECO:0007669"/>
    <property type="project" value="TreeGrafter"/>
</dbReference>
<comment type="caution">
    <text evidence="5">The sequence shown here is derived from an EMBL/GenBank/DDBJ whole genome shotgun (WGS) entry which is preliminary data.</text>
</comment>
<accession>A0A4Q9LK96</accession>